<dbReference type="HOGENOM" id="CLU_1375678_0_0_5"/>
<evidence type="ECO:0000313" key="5">
    <source>
        <dbReference type="Proteomes" id="UP000001095"/>
    </source>
</evidence>
<dbReference type="RefSeq" id="WP_002713126.1">
    <property type="nucleotide sequence ID" value="NZ_KB375281.1"/>
</dbReference>
<evidence type="ECO:0000256" key="1">
    <source>
        <dbReference type="ARBA" id="ARBA00023172"/>
    </source>
</evidence>
<keyword evidence="1" id="KW-0233">DNA recombination</keyword>
<dbReference type="AlphaFoldDB" id="K8PCH0"/>
<gene>
    <name evidence="4" type="ORF">HMPREF9696_02260</name>
</gene>
<dbReference type="InterPro" id="IPR002104">
    <property type="entry name" value="Integrase_catalytic"/>
</dbReference>
<dbReference type="EMBL" id="AGWY01000008">
    <property type="protein sequence ID" value="EKS36048.1"/>
    <property type="molecule type" value="Genomic_DNA"/>
</dbReference>
<feature type="region of interest" description="Disordered" evidence="2">
    <location>
        <begin position="1"/>
        <end position="22"/>
    </location>
</feature>
<organism evidence="4 5">
    <name type="scientific">Afipia clevelandensis ATCC 49720</name>
    <dbReference type="NCBI Taxonomy" id="883079"/>
    <lineage>
        <taxon>Bacteria</taxon>
        <taxon>Pseudomonadati</taxon>
        <taxon>Pseudomonadota</taxon>
        <taxon>Alphaproteobacteria</taxon>
        <taxon>Hyphomicrobiales</taxon>
        <taxon>Nitrobacteraceae</taxon>
        <taxon>Afipia</taxon>
    </lineage>
</organism>
<dbReference type="Pfam" id="PF00589">
    <property type="entry name" value="Phage_integrase"/>
    <property type="match status" value="1"/>
</dbReference>
<dbReference type="Proteomes" id="UP000001095">
    <property type="component" value="Unassembled WGS sequence"/>
</dbReference>
<dbReference type="InterPro" id="IPR011010">
    <property type="entry name" value="DNA_brk_join_enz"/>
</dbReference>
<dbReference type="PROSITE" id="PS51898">
    <property type="entry name" value="TYR_RECOMBINASE"/>
    <property type="match status" value="1"/>
</dbReference>
<proteinExistence type="predicted"/>
<accession>K8PCH0</accession>
<dbReference type="SUPFAM" id="SSF56349">
    <property type="entry name" value="DNA breaking-rejoining enzymes"/>
    <property type="match status" value="1"/>
</dbReference>
<feature type="domain" description="Tyr recombinase" evidence="3">
    <location>
        <begin position="22"/>
        <end position="194"/>
    </location>
</feature>
<evidence type="ECO:0000313" key="4">
    <source>
        <dbReference type="EMBL" id="EKS36048.1"/>
    </source>
</evidence>
<evidence type="ECO:0000259" key="3">
    <source>
        <dbReference type="PROSITE" id="PS51898"/>
    </source>
</evidence>
<dbReference type="Gene3D" id="1.10.443.10">
    <property type="entry name" value="Intergrase catalytic core"/>
    <property type="match status" value="1"/>
</dbReference>
<comment type="caution">
    <text evidence="4">The sequence shown here is derived from an EMBL/GenBank/DDBJ whole genome shotgun (WGS) entry which is preliminary data.</text>
</comment>
<dbReference type="InterPro" id="IPR013762">
    <property type="entry name" value="Integrase-like_cat_sf"/>
</dbReference>
<dbReference type="OrthoDB" id="7873969at2"/>
<protein>
    <recommendedName>
        <fullName evidence="3">Tyr recombinase domain-containing protein</fullName>
    </recommendedName>
</protein>
<reference evidence="4 5" key="1">
    <citation type="submission" date="2012-04" db="EMBL/GenBank/DDBJ databases">
        <title>The Genome Sequence of Afipia clevelandensis ATCC 49720.</title>
        <authorList>
            <consortium name="The Broad Institute Genome Sequencing Platform"/>
            <person name="Earl A."/>
            <person name="Ward D."/>
            <person name="Feldgarden M."/>
            <person name="Gevers D."/>
            <person name="Huys G."/>
            <person name="Walker B."/>
            <person name="Young S.K."/>
            <person name="Zeng Q."/>
            <person name="Gargeya S."/>
            <person name="Fitzgerald M."/>
            <person name="Haas B."/>
            <person name="Abouelleil A."/>
            <person name="Alvarado L."/>
            <person name="Arachchi H.M."/>
            <person name="Berlin A."/>
            <person name="Chapman S.B."/>
            <person name="Goldberg J."/>
            <person name="Griggs A."/>
            <person name="Gujja S."/>
            <person name="Hansen M."/>
            <person name="Howarth C."/>
            <person name="Imamovic A."/>
            <person name="Larimer J."/>
            <person name="McCowen C."/>
            <person name="Montmayeur A."/>
            <person name="Murphy C."/>
            <person name="Neiman D."/>
            <person name="Pearson M."/>
            <person name="Priest M."/>
            <person name="Roberts A."/>
            <person name="Saif S."/>
            <person name="Shea T."/>
            <person name="Sisk P."/>
            <person name="Sykes S."/>
            <person name="Wortman J."/>
            <person name="Nusbaum C."/>
            <person name="Birren B."/>
        </authorList>
    </citation>
    <scope>NUCLEOTIDE SEQUENCE [LARGE SCALE GENOMIC DNA]</scope>
    <source>
        <strain evidence="4 5">ATCC 49720</strain>
    </source>
</reference>
<dbReference type="PATRIC" id="fig|883079.3.peg.2297"/>
<sequence length="198" mass="22116">MKNDLAPHDPTRDIKPVPHPTEGHHAWTLEEIAAFEDRHPIGSKARLAMCLLLYTACRREDVVRLGPQHLRHGRIQYRQAKNEHRNPVDLDIPIHADLAKAVAGTPTRHLTFLVTECAKPFSVAGFGAKFRDWCNQAGLPHCSAHGLRKATAARLAERGASPHEIMAITGHRSLEEVERYTRAAKKIELANTAMSKLK</sequence>
<dbReference type="GO" id="GO:0003677">
    <property type="term" value="F:DNA binding"/>
    <property type="evidence" value="ECO:0007669"/>
    <property type="project" value="InterPro"/>
</dbReference>
<evidence type="ECO:0000256" key="2">
    <source>
        <dbReference type="SAM" id="MobiDB-lite"/>
    </source>
</evidence>
<dbReference type="GO" id="GO:0015074">
    <property type="term" value="P:DNA integration"/>
    <property type="evidence" value="ECO:0007669"/>
    <property type="project" value="InterPro"/>
</dbReference>
<name>K8PCH0_9BRAD</name>
<dbReference type="GO" id="GO:0006310">
    <property type="term" value="P:DNA recombination"/>
    <property type="evidence" value="ECO:0007669"/>
    <property type="project" value="UniProtKB-KW"/>
</dbReference>
<keyword evidence="5" id="KW-1185">Reference proteome</keyword>